<accession>A0A9X2L0Q8</accession>
<proteinExistence type="predicted"/>
<protein>
    <submittedName>
        <fullName evidence="1">Uncharacterized protein</fullName>
    </submittedName>
</protein>
<evidence type="ECO:0000313" key="1">
    <source>
        <dbReference type="EMBL" id="MCP9290087.1"/>
    </source>
</evidence>
<evidence type="ECO:0000313" key="2">
    <source>
        <dbReference type="Proteomes" id="UP001139125"/>
    </source>
</evidence>
<dbReference type="RefSeq" id="WP_255131838.1">
    <property type="nucleotide sequence ID" value="NZ_JANDBC010000001.1"/>
</dbReference>
<reference evidence="1" key="1">
    <citation type="submission" date="2022-06" db="EMBL/GenBank/DDBJ databases">
        <title>Gracilimonas sp. CAU 1638 isolated from sea sediment.</title>
        <authorList>
            <person name="Kim W."/>
        </authorList>
    </citation>
    <scope>NUCLEOTIDE SEQUENCE</scope>
    <source>
        <strain evidence="1">CAU 1638</strain>
    </source>
</reference>
<comment type="caution">
    <text evidence="1">The sequence shown here is derived from an EMBL/GenBank/DDBJ whole genome shotgun (WGS) entry which is preliminary data.</text>
</comment>
<dbReference type="AlphaFoldDB" id="A0A9X2L0Q8"/>
<sequence>MNTIAAQEIDFGDFSSRYTTISPILIQPNLDFGTIAQNQGVKEIDINEAAVIELEGIKYLDVLIDIELLAPFDTDGCSNANCTLPFTLKGAYSNFGEDSEVSALNNTRYIGETTIDFSQQTGVISTQFPILSRTSGPPGPPPNPVYKGYNLEAQKESAYLFIYGSINASGQISGSYSADIQVTIYYD</sequence>
<name>A0A9X2L0Q8_9BACT</name>
<dbReference type="Proteomes" id="UP001139125">
    <property type="component" value="Unassembled WGS sequence"/>
</dbReference>
<keyword evidence="2" id="KW-1185">Reference proteome</keyword>
<organism evidence="1 2">
    <name type="scientific">Gracilimonas sediminicola</name>
    <dbReference type="NCBI Taxonomy" id="2952158"/>
    <lineage>
        <taxon>Bacteria</taxon>
        <taxon>Pseudomonadati</taxon>
        <taxon>Balneolota</taxon>
        <taxon>Balneolia</taxon>
        <taxon>Balneolales</taxon>
        <taxon>Balneolaceae</taxon>
        <taxon>Gracilimonas</taxon>
    </lineage>
</organism>
<dbReference type="EMBL" id="JANDBC010000001">
    <property type="protein sequence ID" value="MCP9290087.1"/>
    <property type="molecule type" value="Genomic_DNA"/>
</dbReference>
<gene>
    <name evidence="1" type="ORF">NM125_00675</name>
</gene>